<reference evidence="3" key="1">
    <citation type="journal article" date="2019" name="Int. J. Syst. Evol. Microbiol.">
        <title>The Global Catalogue of Microorganisms (GCM) 10K type strain sequencing project: providing services to taxonomists for standard genome sequencing and annotation.</title>
        <authorList>
            <consortium name="The Broad Institute Genomics Platform"/>
            <consortium name="The Broad Institute Genome Sequencing Center for Infectious Disease"/>
            <person name="Wu L."/>
            <person name="Ma J."/>
        </authorList>
    </citation>
    <scope>NUCLEOTIDE SEQUENCE [LARGE SCALE GENOMIC DNA]</scope>
    <source>
        <strain evidence="3">JCM 8201</strain>
    </source>
</reference>
<proteinExistence type="predicted"/>
<feature type="chain" id="PRO_5046182159" description="Secreted protein" evidence="1">
    <location>
        <begin position="32"/>
        <end position="116"/>
    </location>
</feature>
<evidence type="ECO:0000313" key="2">
    <source>
        <dbReference type="EMBL" id="GAA2725825.1"/>
    </source>
</evidence>
<dbReference type="EMBL" id="BAAATZ010000009">
    <property type="protein sequence ID" value="GAA2725825.1"/>
    <property type="molecule type" value="Genomic_DNA"/>
</dbReference>
<dbReference type="RefSeq" id="WP_344450665.1">
    <property type="nucleotide sequence ID" value="NZ_BAAATZ010000009.1"/>
</dbReference>
<protein>
    <recommendedName>
        <fullName evidence="4">Secreted protein</fullName>
    </recommendedName>
</protein>
<name>A0ABP6GQK1_9ACTN</name>
<accession>A0ABP6GQK1</accession>
<comment type="caution">
    <text evidence="2">The sequence shown here is derived from an EMBL/GenBank/DDBJ whole genome shotgun (WGS) entry which is preliminary data.</text>
</comment>
<sequence length="116" mass="11836">MRSRVKAAAVLAATALVLPVAVIGTASPASALPADCTVKADRSVTPNGTLRTVVTRNCASGTGQYRGMMKCLTSSRGIPVLSTKYTEWVDAGPHTSVSLSCVGTVTGGGTELRETP</sequence>
<dbReference type="Proteomes" id="UP001501842">
    <property type="component" value="Unassembled WGS sequence"/>
</dbReference>
<evidence type="ECO:0000256" key="1">
    <source>
        <dbReference type="SAM" id="SignalP"/>
    </source>
</evidence>
<gene>
    <name evidence="2" type="ORF">GCM10010439_26780</name>
</gene>
<keyword evidence="1" id="KW-0732">Signal</keyword>
<organism evidence="2 3">
    <name type="scientific">Actinocorallia aurantiaca</name>
    <dbReference type="NCBI Taxonomy" id="46204"/>
    <lineage>
        <taxon>Bacteria</taxon>
        <taxon>Bacillati</taxon>
        <taxon>Actinomycetota</taxon>
        <taxon>Actinomycetes</taxon>
        <taxon>Streptosporangiales</taxon>
        <taxon>Thermomonosporaceae</taxon>
        <taxon>Actinocorallia</taxon>
    </lineage>
</organism>
<feature type="signal peptide" evidence="1">
    <location>
        <begin position="1"/>
        <end position="31"/>
    </location>
</feature>
<evidence type="ECO:0000313" key="3">
    <source>
        <dbReference type="Proteomes" id="UP001501842"/>
    </source>
</evidence>
<evidence type="ECO:0008006" key="4">
    <source>
        <dbReference type="Google" id="ProtNLM"/>
    </source>
</evidence>
<keyword evidence="3" id="KW-1185">Reference proteome</keyword>